<gene>
    <name evidence="3" type="ORF">WJX72_008114</name>
</gene>
<organism evidence="3 4">
    <name type="scientific">[Myrmecia] bisecta</name>
    <dbReference type="NCBI Taxonomy" id="41462"/>
    <lineage>
        <taxon>Eukaryota</taxon>
        <taxon>Viridiplantae</taxon>
        <taxon>Chlorophyta</taxon>
        <taxon>core chlorophytes</taxon>
        <taxon>Trebouxiophyceae</taxon>
        <taxon>Trebouxiales</taxon>
        <taxon>Trebouxiaceae</taxon>
        <taxon>Myrmecia</taxon>
    </lineage>
</organism>
<accession>A0AAW1PGF3</accession>
<proteinExistence type="predicted"/>
<evidence type="ECO:0000256" key="2">
    <source>
        <dbReference type="SAM" id="SignalP"/>
    </source>
</evidence>
<keyword evidence="2" id="KW-0732">Signal</keyword>
<dbReference type="Proteomes" id="UP001489004">
    <property type="component" value="Unassembled WGS sequence"/>
</dbReference>
<feature type="chain" id="PRO_5044002210" description="Alpha-1,3-mannosyltransferase" evidence="2">
    <location>
        <begin position="40"/>
        <end position="608"/>
    </location>
</feature>
<evidence type="ECO:0008006" key="5">
    <source>
        <dbReference type="Google" id="ProtNLM"/>
    </source>
</evidence>
<dbReference type="EMBL" id="JALJOR010000013">
    <property type="protein sequence ID" value="KAK9806939.1"/>
    <property type="molecule type" value="Genomic_DNA"/>
</dbReference>
<feature type="region of interest" description="Disordered" evidence="1">
    <location>
        <begin position="149"/>
        <end position="168"/>
    </location>
</feature>
<comment type="caution">
    <text evidence="3">The sequence shown here is derived from an EMBL/GenBank/DDBJ whole genome shotgun (WGS) entry which is preliminary data.</text>
</comment>
<dbReference type="InterPro" id="IPR021047">
    <property type="entry name" value="Mannosyltransferase_CMT1"/>
</dbReference>
<feature type="signal peptide" evidence="2">
    <location>
        <begin position="1"/>
        <end position="39"/>
    </location>
</feature>
<name>A0AAW1PGF3_9CHLO</name>
<evidence type="ECO:0000313" key="3">
    <source>
        <dbReference type="EMBL" id="KAK9806939.1"/>
    </source>
</evidence>
<protein>
    <recommendedName>
        <fullName evidence="5">Alpha-1,3-mannosyltransferase</fullName>
    </recommendedName>
</protein>
<feature type="compositionally biased region" description="Basic residues" evidence="1">
    <location>
        <begin position="74"/>
        <end position="85"/>
    </location>
</feature>
<evidence type="ECO:0000256" key="1">
    <source>
        <dbReference type="SAM" id="MobiDB-lite"/>
    </source>
</evidence>
<dbReference type="AlphaFoldDB" id="A0AAW1PGF3"/>
<reference evidence="3 4" key="1">
    <citation type="journal article" date="2024" name="Nat. Commun.">
        <title>Phylogenomics reveals the evolutionary origins of lichenization in chlorophyte algae.</title>
        <authorList>
            <person name="Puginier C."/>
            <person name="Libourel C."/>
            <person name="Otte J."/>
            <person name="Skaloud P."/>
            <person name="Haon M."/>
            <person name="Grisel S."/>
            <person name="Petersen M."/>
            <person name="Berrin J.G."/>
            <person name="Delaux P.M."/>
            <person name="Dal Grande F."/>
            <person name="Keller J."/>
        </authorList>
    </citation>
    <scope>NUCLEOTIDE SEQUENCE [LARGE SCALE GENOMIC DNA]</scope>
    <source>
        <strain evidence="3 4">SAG 2043</strain>
    </source>
</reference>
<dbReference type="PANTHER" id="PTHR34144">
    <property type="entry name" value="CHROMOSOME 8, WHOLE GENOME SHOTGUN SEQUENCE"/>
    <property type="match status" value="1"/>
</dbReference>
<feature type="region of interest" description="Disordered" evidence="1">
    <location>
        <begin position="74"/>
        <end position="118"/>
    </location>
</feature>
<evidence type="ECO:0000313" key="4">
    <source>
        <dbReference type="Proteomes" id="UP001489004"/>
    </source>
</evidence>
<keyword evidence="4" id="KW-1185">Reference proteome</keyword>
<sequence>MMDLRSGPWGVDLQCPFRHAKLLLLLHQLACSLTQDGLAQQELLPGTAAQRTILEHGQEDTAAVAMDDQQQAKLSKREKGRRKAHLVKDPASQPQLDAGSADNVADGSAEPAADPQLRGMVLAEPEEIAGDGYDYDEAKTKLLDKVSQSVTGTPRAGSVNPEHMAQTEPPLVNSGALLTVLEKVQLYIRGTPYKHTKYREPIQHDRLRRPGDKRKFPPPYSLEEVHRFLAAPDHRAAGLDILAADDIPCPVDKTMPALDAHETYLVAANLHNSEPLMPHFIVQLLGFLAALNPRAMFVSIYESGSTDKTVAWLELLREALDLMQIPNKVIVGGIERQPGQERIDFLTQVRNEVLGPLYSGLPADRIIFINDVFFCEHNLRRLLLQRGDLLCGMDFDVFPGNEEDPEAELVFYDKWVSRDAAGAVFLNLPPYVTHPYSIQRLRRGLPFPVKCCWNGLAVLNAEPFLKGVRFRARRETECYASECSLMCEDFLRLGYDKMITDPAVRQVYRAHLTDSVYGEQLTAFIPYLRWENLTHAKPIRWRQLPAKPPIVCCDKKRDADLVEWSNPAVCHPEDIWGLTTPLAGPVGSVPYFVNMFRRHWYSQPDERP</sequence>
<dbReference type="Pfam" id="PF11735">
    <property type="entry name" value="CAP59_mtransfer"/>
    <property type="match status" value="1"/>
</dbReference>
<dbReference type="PANTHER" id="PTHR34144:SF7">
    <property type="entry name" value="EXPORT PROTEIN (CAP59), PUTATIVE (AFU_ORTHOLOGUE AFUA_7G05020)-RELATED"/>
    <property type="match status" value="1"/>
</dbReference>